<dbReference type="Proteomes" id="UP000064201">
    <property type="component" value="Chromosome"/>
</dbReference>
<protein>
    <recommendedName>
        <fullName evidence="3">CopG family transcriptional regulator</fullName>
    </recommendedName>
</protein>
<dbReference type="PATRIC" id="fig|106634.4.peg.1264"/>
<proteinExistence type="predicted"/>
<name>A0A0G3G3I6_9GAMM</name>
<dbReference type="STRING" id="106634.TVD_06180"/>
<dbReference type="CDD" id="cd22231">
    <property type="entry name" value="RHH_NikR_HicB-like"/>
    <property type="match status" value="1"/>
</dbReference>
<dbReference type="AlphaFoldDB" id="A0A0G3G3I6"/>
<keyword evidence="2" id="KW-1185">Reference proteome</keyword>
<evidence type="ECO:0000313" key="2">
    <source>
        <dbReference type="Proteomes" id="UP000064201"/>
    </source>
</evidence>
<evidence type="ECO:0000313" key="1">
    <source>
        <dbReference type="EMBL" id="AKJ94969.1"/>
    </source>
</evidence>
<dbReference type="EMBL" id="CP011367">
    <property type="protein sequence ID" value="AKJ94969.1"/>
    <property type="molecule type" value="Genomic_DNA"/>
</dbReference>
<dbReference type="RefSeq" id="WP_047251109.1">
    <property type="nucleotide sequence ID" value="NZ_CP011367.1"/>
</dbReference>
<reference evidence="1 2" key="1">
    <citation type="submission" date="2015-04" db="EMBL/GenBank/DDBJ databases">
        <title>Complete Sequence for the Genome of the Thioalkalivibrio versutus D301.</title>
        <authorList>
            <person name="Mu T."/>
            <person name="Zhou J."/>
            <person name="Xu X."/>
        </authorList>
    </citation>
    <scope>NUCLEOTIDE SEQUENCE [LARGE SCALE GENOMIC DNA]</scope>
    <source>
        <strain evidence="1 2">D301</strain>
    </source>
</reference>
<evidence type="ECO:0008006" key="3">
    <source>
        <dbReference type="Google" id="ProtNLM"/>
    </source>
</evidence>
<dbReference type="OrthoDB" id="573948at2"/>
<dbReference type="KEGG" id="tvr:TVD_06180"/>
<sequence>MKLSRTQQKQVNIRLDDETLERLDTCRTELRDQFANIPTRSDVVRMAIEEFLEKRGVGTGRGPTS</sequence>
<accession>A0A0G3G3I6</accession>
<gene>
    <name evidence="1" type="ORF">TVD_06180</name>
</gene>
<organism evidence="1 2">
    <name type="scientific">Thioalkalivibrio versutus</name>
    <dbReference type="NCBI Taxonomy" id="106634"/>
    <lineage>
        <taxon>Bacteria</taxon>
        <taxon>Pseudomonadati</taxon>
        <taxon>Pseudomonadota</taxon>
        <taxon>Gammaproteobacteria</taxon>
        <taxon>Chromatiales</taxon>
        <taxon>Ectothiorhodospiraceae</taxon>
        <taxon>Thioalkalivibrio</taxon>
    </lineage>
</organism>